<evidence type="ECO:0000259" key="2">
    <source>
        <dbReference type="PROSITE" id="PS51788"/>
    </source>
</evidence>
<reference evidence="3" key="1">
    <citation type="journal article" date="2020" name="Ecol. Evol.">
        <title>Genome structure and content of the rice root-knot nematode (Meloidogyne graminicola).</title>
        <authorList>
            <person name="Phan N.T."/>
            <person name="Danchin E.G.J."/>
            <person name="Klopp C."/>
            <person name="Perfus-Barbeoch L."/>
            <person name="Kozlowski D.K."/>
            <person name="Koutsovoulos G.D."/>
            <person name="Lopez-Roques C."/>
            <person name="Bouchez O."/>
            <person name="Zahm M."/>
            <person name="Besnard G."/>
            <person name="Bellafiore S."/>
        </authorList>
    </citation>
    <scope>NUCLEOTIDE SEQUENCE</scope>
    <source>
        <strain evidence="3">VN-18</strain>
    </source>
</reference>
<protein>
    <recommendedName>
        <fullName evidence="5">Protein cereblon</fullName>
    </recommendedName>
</protein>
<dbReference type="InterPro" id="IPR015947">
    <property type="entry name" value="PUA-like_sf"/>
</dbReference>
<comment type="caution">
    <text evidence="3">The sequence shown here is derived from an EMBL/GenBank/DDBJ whole genome shotgun (WGS) entry which is preliminary data.</text>
</comment>
<evidence type="ECO:0000313" key="3">
    <source>
        <dbReference type="EMBL" id="KAF7639843.1"/>
    </source>
</evidence>
<dbReference type="SUPFAM" id="SSF88697">
    <property type="entry name" value="PUA domain-like"/>
    <property type="match status" value="1"/>
</dbReference>
<accession>A0A8T0A4I5</accession>
<feature type="domain" description="Lon N-terminal" evidence="1">
    <location>
        <begin position="11"/>
        <end position="247"/>
    </location>
</feature>
<dbReference type="CDD" id="cd15777">
    <property type="entry name" value="CRBN_C_like"/>
    <property type="match status" value="1"/>
</dbReference>
<evidence type="ECO:0000313" key="4">
    <source>
        <dbReference type="Proteomes" id="UP000605970"/>
    </source>
</evidence>
<dbReference type="Gene3D" id="2.170.150.20">
    <property type="entry name" value="Peptide methionine sulfoxide reductase"/>
    <property type="match status" value="1"/>
</dbReference>
<gene>
    <name evidence="3" type="ORF">Mgra_00000763</name>
</gene>
<name>A0A8T0A4I5_9BILA</name>
<dbReference type="InterPro" id="IPR046336">
    <property type="entry name" value="Lon_prtase_N_sf"/>
</dbReference>
<evidence type="ECO:0008006" key="5">
    <source>
        <dbReference type="Google" id="ProtNLM"/>
    </source>
</evidence>
<feature type="domain" description="CULT" evidence="2">
    <location>
        <begin position="246"/>
        <end position="352"/>
    </location>
</feature>
<sequence length="356" mass="41204">LYEEPNTEIKVPVLLIGEVCLLPGQKLPLKIYARTSIEFLSDSSRQRSYFALFTKDENSLFQNAEDFSRVPCHSTGTLFQIQNAFSNNEDHHMTIQVIGRQRCLLISPLMQHNVYMDDISITLCNDVNVRVLDEQVLPKRIINFAESSINRLTEKERTKFFASLSPHTSYILNYSSTQNYVKRLTNWLSIWFKRIQIELVIEQGITVFSFWVASNIPMSLDSKLLLLSEDSTDRRLRMEWRIISQMSQIVCLSCLDFKCTINDIINLSVDANSTHFVNQGGFVHDLFTVRTIKNVEFIGEPSSEFCWFSGYEWTIMECSECGVHIGWRFTTSNNLSPSQFFGISRRSFKLSSKEEE</sequence>
<evidence type="ECO:0000259" key="1">
    <source>
        <dbReference type="PROSITE" id="PS51787"/>
    </source>
</evidence>
<dbReference type="OrthoDB" id="267517at2759"/>
<dbReference type="Gene3D" id="2.30.130.40">
    <property type="entry name" value="LON domain-like"/>
    <property type="match status" value="1"/>
</dbReference>
<dbReference type="PROSITE" id="PS51788">
    <property type="entry name" value="CULT"/>
    <property type="match status" value="1"/>
</dbReference>
<dbReference type="SMART" id="SM00464">
    <property type="entry name" value="LON"/>
    <property type="match status" value="1"/>
</dbReference>
<dbReference type="Pfam" id="PF02190">
    <property type="entry name" value="LON_substr_bdg"/>
    <property type="match status" value="1"/>
</dbReference>
<organism evidence="3 4">
    <name type="scientific">Meloidogyne graminicola</name>
    <dbReference type="NCBI Taxonomy" id="189291"/>
    <lineage>
        <taxon>Eukaryota</taxon>
        <taxon>Metazoa</taxon>
        <taxon>Ecdysozoa</taxon>
        <taxon>Nematoda</taxon>
        <taxon>Chromadorea</taxon>
        <taxon>Rhabditida</taxon>
        <taxon>Tylenchina</taxon>
        <taxon>Tylenchomorpha</taxon>
        <taxon>Tylenchoidea</taxon>
        <taxon>Meloidogynidae</taxon>
        <taxon>Meloidogyninae</taxon>
        <taxon>Meloidogyne</taxon>
    </lineage>
</organism>
<dbReference type="Gene3D" id="1.20.58.1480">
    <property type="match status" value="1"/>
</dbReference>
<keyword evidence="4" id="KW-1185">Reference proteome</keyword>
<feature type="non-terminal residue" evidence="3">
    <location>
        <position position="1"/>
    </location>
</feature>
<dbReference type="InterPro" id="IPR003111">
    <property type="entry name" value="Lon_prtase_N"/>
</dbReference>
<dbReference type="AlphaFoldDB" id="A0A8T0A4I5"/>
<proteinExistence type="predicted"/>
<dbReference type="Proteomes" id="UP000605970">
    <property type="component" value="Unassembled WGS sequence"/>
</dbReference>
<dbReference type="PROSITE" id="PS51787">
    <property type="entry name" value="LON_N"/>
    <property type="match status" value="1"/>
</dbReference>
<dbReference type="EMBL" id="JABEBT010000003">
    <property type="protein sequence ID" value="KAF7639843.1"/>
    <property type="molecule type" value="Genomic_DNA"/>
</dbReference>
<dbReference type="InterPro" id="IPR034750">
    <property type="entry name" value="CULT"/>
</dbReference>
<dbReference type="FunFam" id="2.170.150.20:FF:000007">
    <property type="entry name" value="Protein cereblon"/>
    <property type="match status" value="1"/>
</dbReference>